<sequence length="433" mass="47137">MSKSVVEYSRSGSDGESDDDDDGTDASSGSGGAPVRILLLAFMFMFQGYGCMVGNPQHALKMKLDPDGTWGEQESKNFQDATASFQLAKLFMRIGQIAFLVFLRPNGIVFLSYIVMFVALLTPLIGVWGMGIDSLWIVYVQYSLGGAAVGMFEGTFLTAISSLGKDTKTFTIMGAPLGFAVNNVILGLLSQCGMPAQLYYVYNAACVPIAAAIFYHFAPREDGKSDGKGCQVFANSMRHARAWLPMMIPWLVAKFIGNFVLEDGFPLLFNTFNTSQVPMWGGPDSTRTISFALYASLYWFPMMALGDTISRRVPNWISIDSGSQIFLCLASSVVMCVGGEALDFLLIPIVTGIAAFISNFGNGFIYGLSAKFIDLYVSEEHRYAAYNLWCFAGDLGGYAGQSSFSVTLAHQACEGHHYEYVCHLQQATAPSAR</sequence>
<feature type="transmembrane region" description="Helical" evidence="2">
    <location>
        <begin position="353"/>
        <end position="373"/>
    </location>
</feature>
<keyword evidence="2" id="KW-0472">Membrane</keyword>
<keyword evidence="2" id="KW-0812">Transmembrane</keyword>
<dbReference type="Proteomes" id="UP001189429">
    <property type="component" value="Unassembled WGS sequence"/>
</dbReference>
<dbReference type="SUPFAM" id="SSF103473">
    <property type="entry name" value="MFS general substrate transporter"/>
    <property type="match status" value="1"/>
</dbReference>
<organism evidence="3 4">
    <name type="scientific">Prorocentrum cordatum</name>
    <dbReference type="NCBI Taxonomy" id="2364126"/>
    <lineage>
        <taxon>Eukaryota</taxon>
        <taxon>Sar</taxon>
        <taxon>Alveolata</taxon>
        <taxon>Dinophyceae</taxon>
        <taxon>Prorocentrales</taxon>
        <taxon>Prorocentraceae</taxon>
        <taxon>Prorocentrum</taxon>
    </lineage>
</organism>
<reference evidence="3" key="1">
    <citation type="submission" date="2023-10" db="EMBL/GenBank/DDBJ databases">
        <authorList>
            <person name="Chen Y."/>
            <person name="Shah S."/>
            <person name="Dougan E. K."/>
            <person name="Thang M."/>
            <person name="Chan C."/>
        </authorList>
    </citation>
    <scope>NUCLEOTIDE SEQUENCE [LARGE SCALE GENOMIC DNA]</scope>
</reference>
<evidence type="ECO:0000256" key="2">
    <source>
        <dbReference type="SAM" id="Phobius"/>
    </source>
</evidence>
<evidence type="ECO:0008006" key="5">
    <source>
        <dbReference type="Google" id="ProtNLM"/>
    </source>
</evidence>
<feature type="transmembrane region" description="Helical" evidence="2">
    <location>
        <begin position="242"/>
        <end position="261"/>
    </location>
</feature>
<name>A0ABN9U0P5_9DINO</name>
<accession>A0ABN9U0P5</accession>
<keyword evidence="2" id="KW-1133">Transmembrane helix</keyword>
<proteinExistence type="predicted"/>
<evidence type="ECO:0000256" key="1">
    <source>
        <dbReference type="SAM" id="MobiDB-lite"/>
    </source>
</evidence>
<evidence type="ECO:0000313" key="3">
    <source>
        <dbReference type="EMBL" id="CAK0852272.1"/>
    </source>
</evidence>
<feature type="compositionally biased region" description="Acidic residues" evidence="1">
    <location>
        <begin position="15"/>
        <end position="24"/>
    </location>
</feature>
<comment type="caution">
    <text evidence="3">The sequence shown here is derived from an EMBL/GenBank/DDBJ whole genome shotgun (WGS) entry which is preliminary data.</text>
</comment>
<keyword evidence="4" id="KW-1185">Reference proteome</keyword>
<dbReference type="InterPro" id="IPR036259">
    <property type="entry name" value="MFS_trans_sf"/>
</dbReference>
<evidence type="ECO:0000313" key="4">
    <source>
        <dbReference type="Proteomes" id="UP001189429"/>
    </source>
</evidence>
<gene>
    <name evidence="3" type="ORF">PCOR1329_LOCUS44151</name>
</gene>
<feature type="transmembrane region" description="Helical" evidence="2">
    <location>
        <begin position="35"/>
        <end position="54"/>
    </location>
</feature>
<feature type="transmembrane region" description="Helical" evidence="2">
    <location>
        <begin position="169"/>
        <end position="188"/>
    </location>
</feature>
<feature type="transmembrane region" description="Helical" evidence="2">
    <location>
        <begin position="200"/>
        <end position="218"/>
    </location>
</feature>
<protein>
    <recommendedName>
        <fullName evidence="5">Battenin</fullName>
    </recommendedName>
</protein>
<feature type="region of interest" description="Disordered" evidence="1">
    <location>
        <begin position="1"/>
        <end position="30"/>
    </location>
</feature>
<dbReference type="EMBL" id="CAUYUJ010015304">
    <property type="protein sequence ID" value="CAK0852272.1"/>
    <property type="molecule type" value="Genomic_DNA"/>
</dbReference>
<feature type="transmembrane region" description="Helical" evidence="2">
    <location>
        <begin position="136"/>
        <end position="157"/>
    </location>
</feature>
<feature type="transmembrane region" description="Helical" evidence="2">
    <location>
        <begin position="108"/>
        <end position="130"/>
    </location>
</feature>